<dbReference type="OrthoDB" id="9775333at2"/>
<name>A0A1G7G5K9_9PROT</name>
<dbReference type="PANTHER" id="PTHR35566">
    <property type="entry name" value="BLR3599 PROTEIN"/>
    <property type="match status" value="1"/>
</dbReference>
<evidence type="ECO:0000313" key="1">
    <source>
        <dbReference type="EMBL" id="SDE83393.1"/>
    </source>
</evidence>
<protein>
    <submittedName>
        <fullName evidence="1">Type VI secretion system protein ImpJ</fullName>
    </submittedName>
</protein>
<sequence>MGWRNRVVWSEGMFLRAQHFQQADRYVEGLVRDRTADMMPAPWGITALSVDAELLETGRFAVIECRGVMPDGTPFSIPDEADTPPPLELTEKARGAEIFLTLPLRRPGLSEMALDARGEATARFMAEDYESVDDIAGSDVTATIQVGRQRLRFRLEGEDRAGYASLGLARVASVDADGRVKLENEYIPSALVCRAARPLFAVMTELQGLLHHRGEALAARLSQSGTKGVAEISDFLLLQATNRYEPLLTHWATSGDVHPERFYALCLEMAGELSTFAAQSRRPAKFPPYRHDALRETFEPVIADLRHSLSAVLEQTAIQLELRATRSGVLVSAINDRSLLNQAVFVLAVKADVSPEVLRRHFPHQVKIGPVEDIRQLVNSALPGVDANPLAVAPRQIPYHADFVYFELDKTGEFWRRLATSGGIGIHIGGDYPGIEMELWAIRQ</sequence>
<accession>A0A1G7G5K9</accession>
<reference evidence="1 2" key="1">
    <citation type="submission" date="2016-10" db="EMBL/GenBank/DDBJ databases">
        <authorList>
            <person name="de Groot N.N."/>
        </authorList>
    </citation>
    <scope>NUCLEOTIDE SEQUENCE [LARGE SCALE GENOMIC DNA]</scope>
    <source>
        <strain evidence="1 2">ATCC 700224</strain>
    </source>
</reference>
<dbReference type="EMBL" id="FNAP01000013">
    <property type="protein sequence ID" value="SDE83393.1"/>
    <property type="molecule type" value="Genomic_DNA"/>
</dbReference>
<dbReference type="AlphaFoldDB" id="A0A1G7G5K9"/>
<gene>
    <name evidence="1" type="ORF">SAMN05421720_11395</name>
</gene>
<proteinExistence type="predicted"/>
<dbReference type="Proteomes" id="UP000199412">
    <property type="component" value="Unassembled WGS sequence"/>
</dbReference>
<evidence type="ECO:0000313" key="2">
    <source>
        <dbReference type="Proteomes" id="UP000199412"/>
    </source>
</evidence>
<organism evidence="1 2">
    <name type="scientific">Rhodospira trueperi</name>
    <dbReference type="NCBI Taxonomy" id="69960"/>
    <lineage>
        <taxon>Bacteria</taxon>
        <taxon>Pseudomonadati</taxon>
        <taxon>Pseudomonadota</taxon>
        <taxon>Alphaproteobacteria</taxon>
        <taxon>Rhodospirillales</taxon>
        <taxon>Rhodospirillaceae</taxon>
        <taxon>Rhodospira</taxon>
    </lineage>
</organism>
<dbReference type="RefSeq" id="WP_092787582.1">
    <property type="nucleotide sequence ID" value="NZ_FNAP01000013.1"/>
</dbReference>
<dbReference type="InterPro" id="IPR010263">
    <property type="entry name" value="T6SS_TssK"/>
</dbReference>
<dbReference type="Pfam" id="PF05936">
    <property type="entry name" value="T6SS_VasE"/>
    <property type="match status" value="1"/>
</dbReference>
<keyword evidence="2" id="KW-1185">Reference proteome</keyword>
<dbReference type="NCBIfam" id="TIGR03353">
    <property type="entry name" value="VI_chp_4"/>
    <property type="match status" value="1"/>
</dbReference>
<dbReference type="PANTHER" id="PTHR35566:SF1">
    <property type="entry name" value="TYPE VI SECRETION SYSTEM BASEPLATE COMPONENT TSSK1"/>
    <property type="match status" value="1"/>
</dbReference>
<dbReference type="STRING" id="69960.SAMN05421720_11395"/>